<evidence type="ECO:0000313" key="2">
    <source>
        <dbReference type="Proteomes" id="UP000194137"/>
    </source>
</evidence>
<keyword evidence="2" id="KW-1185">Reference proteome</keyword>
<dbReference type="AlphaFoldDB" id="A0A1W6ZSB0"/>
<dbReference type="EMBL" id="CP021112">
    <property type="protein sequence ID" value="ARQ00260.1"/>
    <property type="molecule type" value="Genomic_DNA"/>
</dbReference>
<proteinExistence type="predicted"/>
<evidence type="ECO:0000313" key="1">
    <source>
        <dbReference type="EMBL" id="ARQ00260.1"/>
    </source>
</evidence>
<gene>
    <name evidence="1" type="ORF">CAK95_15170</name>
</gene>
<dbReference type="RefSeq" id="WP_086088656.1">
    <property type="nucleotide sequence ID" value="NZ_CP021112.1"/>
</dbReference>
<accession>A0A1W6ZSB0</accession>
<sequence>MTSKLSSAMLRRWSMQCAAQADSAHFNGNERQYLLKMRTSLLDLADAQDWLDGKSANVVSAPSEQGSVPARTVH</sequence>
<reference evidence="1 2" key="1">
    <citation type="submission" date="2017-05" db="EMBL/GenBank/DDBJ databases">
        <title>Full genome sequence of Pseudorhodoplanes sinuspersici.</title>
        <authorList>
            <person name="Dastgheib S.M.M."/>
            <person name="Shavandi M."/>
            <person name="Tirandaz H."/>
        </authorList>
    </citation>
    <scope>NUCLEOTIDE SEQUENCE [LARGE SCALE GENOMIC DNA]</scope>
    <source>
        <strain evidence="1 2">RIPI110</strain>
    </source>
</reference>
<protein>
    <submittedName>
        <fullName evidence="1">Uncharacterized protein</fullName>
    </submittedName>
</protein>
<dbReference type="KEGG" id="psin:CAK95_15170"/>
<name>A0A1W6ZSB0_9HYPH</name>
<organism evidence="1 2">
    <name type="scientific">Pseudorhodoplanes sinuspersici</name>
    <dbReference type="NCBI Taxonomy" id="1235591"/>
    <lineage>
        <taxon>Bacteria</taxon>
        <taxon>Pseudomonadati</taxon>
        <taxon>Pseudomonadota</taxon>
        <taxon>Alphaproteobacteria</taxon>
        <taxon>Hyphomicrobiales</taxon>
        <taxon>Pseudorhodoplanes</taxon>
    </lineage>
</organism>
<dbReference type="Proteomes" id="UP000194137">
    <property type="component" value="Chromosome"/>
</dbReference>